<evidence type="ECO:0000259" key="2">
    <source>
        <dbReference type="Pfam" id="PF07731"/>
    </source>
</evidence>
<gene>
    <name evidence="4" type="ORF">J7W16_06455</name>
</gene>
<dbReference type="CDD" id="cd13868">
    <property type="entry name" value="CuRO_2_CotA_like"/>
    <property type="match status" value="1"/>
</dbReference>
<dbReference type="AlphaFoldDB" id="A0A941ANE4"/>
<dbReference type="CDD" id="cd13891">
    <property type="entry name" value="CuRO_3_CotA_like"/>
    <property type="match status" value="1"/>
</dbReference>
<comment type="caution">
    <text evidence="4">The sequence shown here is derived from an EMBL/GenBank/DDBJ whole genome shotgun (WGS) entry which is preliminary data.</text>
</comment>
<evidence type="ECO:0000256" key="1">
    <source>
        <dbReference type="ARBA" id="ARBA00010609"/>
    </source>
</evidence>
<dbReference type="InterPro" id="IPR008972">
    <property type="entry name" value="Cupredoxin"/>
</dbReference>
<feature type="domain" description="Plastocyanin-like" evidence="3">
    <location>
        <begin position="47"/>
        <end position="81"/>
    </location>
</feature>
<dbReference type="RefSeq" id="WP_210596448.1">
    <property type="nucleotide sequence ID" value="NZ_JAGKSQ010000002.1"/>
</dbReference>
<dbReference type="SUPFAM" id="SSF49503">
    <property type="entry name" value="Cupredoxins"/>
    <property type="match status" value="3"/>
</dbReference>
<organism evidence="4 5">
    <name type="scientific">Halalkalibacter suaedae</name>
    <dbReference type="NCBI Taxonomy" id="2822140"/>
    <lineage>
        <taxon>Bacteria</taxon>
        <taxon>Bacillati</taxon>
        <taxon>Bacillota</taxon>
        <taxon>Bacilli</taxon>
        <taxon>Bacillales</taxon>
        <taxon>Bacillaceae</taxon>
        <taxon>Halalkalibacter</taxon>
    </lineage>
</organism>
<dbReference type="InterPro" id="IPR011706">
    <property type="entry name" value="Cu-oxidase_C"/>
</dbReference>
<sequence>MSPKLEKFVDYLPIMEAIRPSKTKDKRHYYEIKMEEFSQKMHRDLPPTRVWGYNRQVPGPTIEVNQGEPIEIKWDNQLPSRHILPVDRSIHDSDLPEVRTVTHLHGGETPWPSDGYPEAWFTKDYKEVGPFFQKEIYEYPNKQRATMLWYHDHAMGMTRLNNYAGLAGAYIIRDKHEKSLHLPSGSYEIPLIIQDRSFNEDGSLNYPTQPNDASEELPNPSIVPAFTGDTILVNGKVWPYVEVEPRKYRFRILNASNTRSYSLYLSSNQPIYQIGSDGGLLQKPVEMQVISMQPSERVDVIIDFERYKGQELILKNDLGENASPEDETDDVMQIKVSDSLSAPDKSIIPKRLSHIPSLKGNEIVAMRNLKLVGSSDKYGRPLLLLNNKRWHEAVTEKPKVGTTEIWSFINTTGFTHPMHIHLIQFQVLERQPFDLEKYNHDGSIIYTGPPQSPEPNERGWKDTIASPSGFITRVIGKYGPYSGNYVWHCHILEHEDYDMMRPLKVIDPE</sequence>
<accession>A0A941ANE4</accession>
<dbReference type="Pfam" id="PF07732">
    <property type="entry name" value="Cu-oxidase_3"/>
    <property type="match status" value="2"/>
</dbReference>
<dbReference type="CDD" id="cd13844">
    <property type="entry name" value="CuRO_1_BOD_CotA_like"/>
    <property type="match status" value="1"/>
</dbReference>
<dbReference type="EMBL" id="JAGKSQ010000002">
    <property type="protein sequence ID" value="MBP3950771.1"/>
    <property type="molecule type" value="Genomic_DNA"/>
</dbReference>
<reference evidence="4" key="1">
    <citation type="submission" date="2021-03" db="EMBL/GenBank/DDBJ databases">
        <title>Bacillus suaedae sp. nov., isolated from Suaeda aralocaspica.</title>
        <authorList>
            <person name="Lei R.F.R."/>
        </authorList>
    </citation>
    <scope>NUCLEOTIDE SEQUENCE</scope>
    <source>
        <strain evidence="4">YZJH907-2</strain>
    </source>
</reference>
<dbReference type="PANTHER" id="PTHR48267:SF1">
    <property type="entry name" value="BILIRUBIN OXIDASE"/>
    <property type="match status" value="1"/>
</dbReference>
<dbReference type="Proteomes" id="UP000678228">
    <property type="component" value="Unassembled WGS sequence"/>
</dbReference>
<dbReference type="PANTHER" id="PTHR48267">
    <property type="entry name" value="CUPREDOXIN SUPERFAMILY PROTEIN"/>
    <property type="match status" value="1"/>
</dbReference>
<dbReference type="InterPro" id="IPR045087">
    <property type="entry name" value="Cu-oxidase_fam"/>
</dbReference>
<dbReference type="Gene3D" id="2.60.40.420">
    <property type="entry name" value="Cupredoxins - blue copper proteins"/>
    <property type="match status" value="3"/>
</dbReference>
<dbReference type="FunFam" id="2.60.40.420:FF:000087">
    <property type="entry name" value="Spore coat protein A"/>
    <property type="match status" value="1"/>
</dbReference>
<name>A0A941ANE4_9BACI</name>
<feature type="domain" description="Plastocyanin-like" evidence="2">
    <location>
        <begin position="381"/>
        <end position="506"/>
    </location>
</feature>
<dbReference type="GO" id="GO:0016491">
    <property type="term" value="F:oxidoreductase activity"/>
    <property type="evidence" value="ECO:0007669"/>
    <property type="project" value="InterPro"/>
</dbReference>
<comment type="similarity">
    <text evidence="1">Belongs to the multicopper oxidase family.</text>
</comment>
<dbReference type="Pfam" id="PF07731">
    <property type="entry name" value="Cu-oxidase_2"/>
    <property type="match status" value="1"/>
</dbReference>
<evidence type="ECO:0000313" key="5">
    <source>
        <dbReference type="Proteomes" id="UP000678228"/>
    </source>
</evidence>
<protein>
    <submittedName>
        <fullName evidence="4">Multicopper oxidase domain-containing protein</fullName>
    </submittedName>
</protein>
<proteinExistence type="inferred from homology"/>
<evidence type="ECO:0000313" key="4">
    <source>
        <dbReference type="EMBL" id="MBP3950771.1"/>
    </source>
</evidence>
<keyword evidence="5" id="KW-1185">Reference proteome</keyword>
<evidence type="ECO:0000259" key="3">
    <source>
        <dbReference type="Pfam" id="PF07732"/>
    </source>
</evidence>
<dbReference type="InterPro" id="IPR011707">
    <property type="entry name" value="Cu-oxidase-like_N"/>
</dbReference>
<feature type="domain" description="Plastocyanin-like" evidence="3">
    <location>
        <begin position="100"/>
        <end position="176"/>
    </location>
</feature>
<dbReference type="GO" id="GO:0005507">
    <property type="term" value="F:copper ion binding"/>
    <property type="evidence" value="ECO:0007669"/>
    <property type="project" value="InterPro"/>
</dbReference>